<keyword evidence="8" id="KW-1185">Reference proteome</keyword>
<dbReference type="Pfam" id="PF05175">
    <property type="entry name" value="MTS"/>
    <property type="match status" value="1"/>
</dbReference>
<dbReference type="InterPro" id="IPR050320">
    <property type="entry name" value="N5-glutamine_MTase"/>
</dbReference>
<dbReference type="Gene3D" id="1.10.8.10">
    <property type="entry name" value="DNA helicase RuvA subunit, C-terminal domain"/>
    <property type="match status" value="1"/>
</dbReference>
<evidence type="ECO:0000256" key="1">
    <source>
        <dbReference type="ARBA" id="ARBA00012771"/>
    </source>
</evidence>
<dbReference type="RefSeq" id="WP_130981026.1">
    <property type="nucleotide sequence ID" value="NZ_SISG01000001.1"/>
</dbReference>
<dbReference type="PANTHER" id="PTHR18895">
    <property type="entry name" value="HEMK METHYLTRANSFERASE"/>
    <property type="match status" value="1"/>
</dbReference>
<dbReference type="NCBIfam" id="TIGR03704">
    <property type="entry name" value="PrmC_rel_meth"/>
    <property type="match status" value="1"/>
</dbReference>
<dbReference type="GO" id="GO:0102559">
    <property type="term" value="F:peptide chain release factor N(5)-glutamine methyltransferase activity"/>
    <property type="evidence" value="ECO:0007669"/>
    <property type="project" value="UniProtKB-EC"/>
</dbReference>
<accession>A0A4Q9GQ12</accession>
<reference evidence="8" key="1">
    <citation type="submission" date="2019-02" db="EMBL/GenBank/DDBJ databases">
        <title>Glaciihabitans arcticus sp. nov., a psychrotolerant bacterium isolated from polar soil.</title>
        <authorList>
            <person name="Dahal R.H."/>
        </authorList>
    </citation>
    <scope>NUCLEOTIDE SEQUENCE [LARGE SCALE GENOMIC DNA]</scope>
    <source>
        <strain evidence="8">RP-3-7</strain>
    </source>
</reference>
<gene>
    <name evidence="7" type="ORF">EYE40_05585</name>
</gene>
<evidence type="ECO:0000256" key="5">
    <source>
        <dbReference type="ARBA" id="ARBA00048391"/>
    </source>
</evidence>
<dbReference type="EC" id="2.1.1.297" evidence="1"/>
<organism evidence="7 8">
    <name type="scientific">Glaciihabitans arcticus</name>
    <dbReference type="NCBI Taxonomy" id="2668039"/>
    <lineage>
        <taxon>Bacteria</taxon>
        <taxon>Bacillati</taxon>
        <taxon>Actinomycetota</taxon>
        <taxon>Actinomycetes</taxon>
        <taxon>Micrococcales</taxon>
        <taxon>Microbacteriaceae</taxon>
        <taxon>Glaciihabitans</taxon>
    </lineage>
</organism>
<dbReference type="GO" id="GO:0032259">
    <property type="term" value="P:methylation"/>
    <property type="evidence" value="ECO:0007669"/>
    <property type="project" value="UniProtKB-KW"/>
</dbReference>
<dbReference type="InterPro" id="IPR007848">
    <property type="entry name" value="Small_mtfrase_dom"/>
</dbReference>
<dbReference type="Proteomes" id="UP000294194">
    <property type="component" value="Unassembled WGS sequence"/>
</dbReference>
<dbReference type="AlphaFoldDB" id="A0A4Q9GQ12"/>
<dbReference type="CDD" id="cd02440">
    <property type="entry name" value="AdoMet_MTases"/>
    <property type="match status" value="1"/>
</dbReference>
<protein>
    <recommendedName>
        <fullName evidence="1">peptide chain release factor N(5)-glutamine methyltransferase</fullName>
        <ecNumber evidence="1">2.1.1.297</ecNumber>
    </recommendedName>
</protein>
<comment type="caution">
    <text evidence="7">The sequence shown here is derived from an EMBL/GenBank/DDBJ whole genome shotgun (WGS) entry which is preliminary data.</text>
</comment>
<evidence type="ECO:0000256" key="3">
    <source>
        <dbReference type="ARBA" id="ARBA00022679"/>
    </source>
</evidence>
<evidence type="ECO:0000256" key="4">
    <source>
        <dbReference type="ARBA" id="ARBA00022691"/>
    </source>
</evidence>
<comment type="catalytic activity">
    <reaction evidence="5">
        <text>L-glutaminyl-[peptide chain release factor] + S-adenosyl-L-methionine = N(5)-methyl-L-glutaminyl-[peptide chain release factor] + S-adenosyl-L-homocysteine + H(+)</text>
        <dbReference type="Rhea" id="RHEA:42896"/>
        <dbReference type="Rhea" id="RHEA-COMP:10271"/>
        <dbReference type="Rhea" id="RHEA-COMP:10272"/>
        <dbReference type="ChEBI" id="CHEBI:15378"/>
        <dbReference type="ChEBI" id="CHEBI:30011"/>
        <dbReference type="ChEBI" id="CHEBI:57856"/>
        <dbReference type="ChEBI" id="CHEBI:59789"/>
        <dbReference type="ChEBI" id="CHEBI:61891"/>
        <dbReference type="EC" id="2.1.1.297"/>
    </reaction>
</comment>
<sequence length="245" mass="25755">MSLIERLRAAGCVYAEDEAALLEEAATGDALEALVLRRIQGEPLEVVLGWAEFRGLRIAVDAGVFVPRKRTEVLVELGVRVAGEGARILDLCCGTGAVGAAMLAERPDVTVWGAELDPAAAACARRNLPAVFEGDLFAPLPHGVRFDLLLVNAPYVPTEAIALMPPEARLYEPRIALDGGSDGLDLHRRVAAEASGWLSPGGTVIIETSEEQAAHTAAAFAAHGFATRIEHSDELDGTAVVATSS</sequence>
<evidence type="ECO:0000256" key="2">
    <source>
        <dbReference type="ARBA" id="ARBA00022603"/>
    </source>
</evidence>
<dbReference type="NCBIfam" id="TIGR00536">
    <property type="entry name" value="hemK_fam"/>
    <property type="match status" value="1"/>
</dbReference>
<evidence type="ECO:0000313" key="8">
    <source>
        <dbReference type="Proteomes" id="UP000294194"/>
    </source>
</evidence>
<dbReference type="SUPFAM" id="SSF53335">
    <property type="entry name" value="S-adenosyl-L-methionine-dependent methyltransferases"/>
    <property type="match status" value="1"/>
</dbReference>
<dbReference type="InterPro" id="IPR022446">
    <property type="entry name" value="MeTrfrase_put"/>
</dbReference>
<evidence type="ECO:0000259" key="6">
    <source>
        <dbReference type="Pfam" id="PF05175"/>
    </source>
</evidence>
<dbReference type="InterPro" id="IPR029063">
    <property type="entry name" value="SAM-dependent_MTases_sf"/>
</dbReference>
<keyword evidence="3" id="KW-0808">Transferase</keyword>
<dbReference type="EMBL" id="SISG01000001">
    <property type="protein sequence ID" value="TBN56916.1"/>
    <property type="molecule type" value="Genomic_DNA"/>
</dbReference>
<proteinExistence type="predicted"/>
<keyword evidence="4" id="KW-0949">S-adenosyl-L-methionine</keyword>
<dbReference type="PANTHER" id="PTHR18895:SF74">
    <property type="entry name" value="MTRF1L RELEASE FACTOR GLUTAMINE METHYLTRANSFERASE"/>
    <property type="match status" value="1"/>
</dbReference>
<dbReference type="InterPro" id="IPR004556">
    <property type="entry name" value="HemK-like"/>
</dbReference>
<feature type="domain" description="Methyltransferase small" evidence="6">
    <location>
        <begin position="71"/>
        <end position="156"/>
    </location>
</feature>
<dbReference type="Gene3D" id="3.40.50.150">
    <property type="entry name" value="Vaccinia Virus protein VP39"/>
    <property type="match status" value="1"/>
</dbReference>
<keyword evidence="2" id="KW-0489">Methyltransferase</keyword>
<evidence type="ECO:0000313" key="7">
    <source>
        <dbReference type="EMBL" id="TBN56916.1"/>
    </source>
</evidence>
<name>A0A4Q9GQ12_9MICO</name>